<dbReference type="VEuPathDB" id="FungiDB:I7I52_08833"/>
<evidence type="ECO:0000313" key="2">
    <source>
        <dbReference type="Proteomes" id="UP000670092"/>
    </source>
</evidence>
<proteinExistence type="predicted"/>
<reference evidence="1 2" key="1">
    <citation type="submission" date="2021-01" db="EMBL/GenBank/DDBJ databases">
        <title>Chromosome-level genome assembly of a human fungal pathogen reveals clustering of transcriptionally co-regulated genes.</title>
        <authorList>
            <person name="Voorhies M."/>
            <person name="Cohen S."/>
            <person name="Shea T.P."/>
            <person name="Petrus S."/>
            <person name="Munoz J.F."/>
            <person name="Poplawski S."/>
            <person name="Goldman W.E."/>
            <person name="Michael T."/>
            <person name="Cuomo C.A."/>
            <person name="Sil A."/>
            <person name="Beyhan S."/>
        </authorList>
    </citation>
    <scope>NUCLEOTIDE SEQUENCE [LARGE SCALE GENOMIC DNA]</scope>
    <source>
        <strain evidence="1 2">G184AR</strain>
    </source>
</reference>
<sequence>MVDETVRGVSSSRSQLLYFNYERGSQVARDRAGIRKPNMRIIEPSSLLMGCLGHIMELPMPYVTATQQTFCFCLLGFLCPVRWTKPPNRPEYLVPPRYPVVGSFDHPECFERGTNTRNYR</sequence>
<accession>A0A8H7YYN2</accession>
<evidence type="ECO:0000313" key="1">
    <source>
        <dbReference type="EMBL" id="KAG5298763.1"/>
    </source>
</evidence>
<organism evidence="1 2">
    <name type="scientific">Ajellomyces capsulatus</name>
    <name type="common">Darling's disease fungus</name>
    <name type="synonym">Histoplasma capsulatum</name>
    <dbReference type="NCBI Taxonomy" id="5037"/>
    <lineage>
        <taxon>Eukaryota</taxon>
        <taxon>Fungi</taxon>
        <taxon>Dikarya</taxon>
        <taxon>Ascomycota</taxon>
        <taxon>Pezizomycotina</taxon>
        <taxon>Eurotiomycetes</taxon>
        <taxon>Eurotiomycetidae</taxon>
        <taxon>Onygenales</taxon>
        <taxon>Ajellomycetaceae</taxon>
        <taxon>Histoplasma</taxon>
    </lineage>
</organism>
<gene>
    <name evidence="1" type="ORF">I7I52_08833</name>
</gene>
<name>A0A8H7YYN2_AJECA</name>
<protein>
    <submittedName>
        <fullName evidence="1">Uncharacterized protein</fullName>
    </submittedName>
</protein>
<comment type="caution">
    <text evidence="1">The sequence shown here is derived from an EMBL/GenBank/DDBJ whole genome shotgun (WGS) entry which is preliminary data.</text>
</comment>
<dbReference type="Proteomes" id="UP000670092">
    <property type="component" value="Unassembled WGS sequence"/>
</dbReference>
<dbReference type="EMBL" id="JAEVHI010000002">
    <property type="protein sequence ID" value="KAG5298763.1"/>
    <property type="molecule type" value="Genomic_DNA"/>
</dbReference>
<dbReference type="AlphaFoldDB" id="A0A8H7YYN2"/>